<dbReference type="Pfam" id="PF11617">
    <property type="entry name" value="Cu-binding_MopE"/>
    <property type="match status" value="3"/>
</dbReference>
<evidence type="ECO:0000313" key="2">
    <source>
        <dbReference type="Proteomes" id="UP000249061"/>
    </source>
</evidence>
<evidence type="ECO:0008006" key="3">
    <source>
        <dbReference type="Google" id="ProtNLM"/>
    </source>
</evidence>
<reference evidence="1 2" key="1">
    <citation type="submission" date="2017-08" db="EMBL/GenBank/DDBJ databases">
        <title>Infants hospitalized years apart are colonized by the same room-sourced microbial strains.</title>
        <authorList>
            <person name="Brooks B."/>
            <person name="Olm M.R."/>
            <person name="Firek B.A."/>
            <person name="Baker R."/>
            <person name="Thomas B.C."/>
            <person name="Morowitz M.J."/>
            <person name="Banfield J.F."/>
        </authorList>
    </citation>
    <scope>NUCLEOTIDE SEQUENCE [LARGE SCALE GENOMIC DNA]</scope>
    <source>
        <strain evidence="1">S2_003_000_R2_14</strain>
    </source>
</reference>
<name>A0A2W5W5L8_9BACT</name>
<dbReference type="InterPro" id="IPR021655">
    <property type="entry name" value="Put_metal-bd"/>
</dbReference>
<gene>
    <name evidence="1" type="ORF">DI536_01005</name>
</gene>
<sequence>MRTRVISFVLLLAACVQVNPSARYSCVTAEDCGPGFECIDRFEGASQCFREGECVPDELCNGADDNCDGRVDETFPEEGEACATTALGVCAPGARVCELGQLTCVSNLMPSTETCDLLDNDCDGAVDDGFDLTVDPANCGACGTVCTTGTVCRASRCDESQCSDGVDNDQDGLTDCDDANCQGQVCATGMAPEPRCGVLSPDAGTTPDGGARGCFQPETACNNGLDDDGDGEPDCEDVDCAGRTCASGNTCTNRACPP</sequence>
<protein>
    <recommendedName>
        <fullName evidence="3">Lipoprotein</fullName>
    </recommendedName>
</protein>
<dbReference type="PROSITE" id="PS51257">
    <property type="entry name" value="PROKAR_LIPOPROTEIN"/>
    <property type="match status" value="1"/>
</dbReference>
<dbReference type="Proteomes" id="UP000249061">
    <property type="component" value="Unassembled WGS sequence"/>
</dbReference>
<accession>A0A2W5W5L8</accession>
<organism evidence="1 2">
    <name type="scientific">Archangium gephyra</name>
    <dbReference type="NCBI Taxonomy" id="48"/>
    <lineage>
        <taxon>Bacteria</taxon>
        <taxon>Pseudomonadati</taxon>
        <taxon>Myxococcota</taxon>
        <taxon>Myxococcia</taxon>
        <taxon>Myxococcales</taxon>
        <taxon>Cystobacterineae</taxon>
        <taxon>Archangiaceae</taxon>
        <taxon>Archangium</taxon>
    </lineage>
</organism>
<dbReference type="AlphaFoldDB" id="A0A2W5W5L8"/>
<comment type="caution">
    <text evidence="1">The sequence shown here is derived from an EMBL/GenBank/DDBJ whole genome shotgun (WGS) entry which is preliminary data.</text>
</comment>
<dbReference type="EMBL" id="QFQP01000001">
    <property type="protein sequence ID" value="PZR18491.1"/>
    <property type="molecule type" value="Genomic_DNA"/>
</dbReference>
<proteinExistence type="predicted"/>
<evidence type="ECO:0000313" key="1">
    <source>
        <dbReference type="EMBL" id="PZR18491.1"/>
    </source>
</evidence>